<dbReference type="InterPro" id="IPR015797">
    <property type="entry name" value="NUDIX_hydrolase-like_dom_sf"/>
</dbReference>
<dbReference type="VEuPathDB" id="FungiDB:GW608_K07535"/>
<dbReference type="PROSITE" id="PS00893">
    <property type="entry name" value="NUDIX_BOX"/>
    <property type="match status" value="1"/>
</dbReference>
<name>A0A0W0CSS3_CANGB</name>
<dbReference type="OMA" id="KWEMVQR"/>
<dbReference type="CDD" id="cd18888">
    <property type="entry name" value="NUDIX_ADPRase_Nudt5"/>
    <property type="match status" value="1"/>
</dbReference>
<evidence type="ECO:0000313" key="1">
    <source>
        <dbReference type="EMBL" id="KTB02610.1"/>
    </source>
</evidence>
<dbReference type="VEuPathDB" id="FungiDB:CAGL0K07744g"/>
<dbReference type="EMBL" id="LLZZ01000123">
    <property type="protein sequence ID" value="KTB02610.1"/>
    <property type="molecule type" value="Genomic_DNA"/>
</dbReference>
<dbReference type="PANTHER" id="PTHR11839:SF1">
    <property type="entry name" value="ADP-SUGAR PYROPHOSPHATASE"/>
    <property type="match status" value="1"/>
</dbReference>
<dbReference type="InterPro" id="IPR000086">
    <property type="entry name" value="NUDIX_hydrolase_dom"/>
</dbReference>
<reference evidence="1 2" key="1">
    <citation type="submission" date="2015-10" db="EMBL/GenBank/DDBJ databases">
        <title>Draft genomes sequences of Candida glabrata isolates 1A, 1B, 2A, 2B, 3A and 3B.</title>
        <authorList>
            <person name="Haavelsrud O.E."/>
            <person name="Gaustad P."/>
        </authorList>
    </citation>
    <scope>NUCLEOTIDE SEQUENCE [LARGE SCALE GENOMIC DNA]</scope>
    <source>
        <strain evidence="1">910700640</strain>
    </source>
</reference>
<dbReference type="InterPro" id="IPR020084">
    <property type="entry name" value="NUDIX_hydrolase_CS"/>
</dbReference>
<dbReference type="AlphaFoldDB" id="A0A0W0CSS3"/>
<dbReference type="VEuPathDB" id="FungiDB:B1J91_K07744g"/>
<dbReference type="SUPFAM" id="SSF55811">
    <property type="entry name" value="Nudix"/>
    <property type="match status" value="1"/>
</dbReference>
<sequence length="229" mass="25572">MFGRRVAISGHRFLSRMISAKGKPEAAKIVQKSQVKDTSECKWIGLEKITYKDPNGNERVWDSAVRMTRSTGEIDGIGILAILKFPDGKPDEIVLQKQFRPPVEGVCIEMPAGLIDANEDIDTAALRELREETGYIGKIVNKSPVIFNDPGFTNTNLCLVTAEIDMSLPENQNPVTELEENEFIECFSVPLKEFPEKMIELDSQGYKLDARVQNVAQGIILANQFNISQ</sequence>
<dbReference type="GO" id="GO:0005634">
    <property type="term" value="C:nucleus"/>
    <property type="evidence" value="ECO:0007669"/>
    <property type="project" value="TreeGrafter"/>
</dbReference>
<dbReference type="PhylomeDB" id="A0A0W0CSS3"/>
<gene>
    <name evidence="1" type="ORF">AO440_003577</name>
</gene>
<dbReference type="GO" id="GO:0005739">
    <property type="term" value="C:mitochondrion"/>
    <property type="evidence" value="ECO:0007669"/>
    <property type="project" value="EnsemblFungi"/>
</dbReference>
<evidence type="ECO:0000313" key="2">
    <source>
        <dbReference type="Proteomes" id="UP000054886"/>
    </source>
</evidence>
<dbReference type="GO" id="GO:0047631">
    <property type="term" value="F:ADP-ribose diphosphatase activity"/>
    <property type="evidence" value="ECO:0007669"/>
    <property type="project" value="EnsemblFungi"/>
</dbReference>
<accession>A0A0W0CSS3</accession>
<dbReference type="VEuPathDB" id="FungiDB:GWK60_K07557"/>
<organism evidence="1 2">
    <name type="scientific">Candida glabrata</name>
    <name type="common">Yeast</name>
    <name type="synonym">Torulopsis glabrata</name>
    <dbReference type="NCBI Taxonomy" id="5478"/>
    <lineage>
        <taxon>Eukaryota</taxon>
        <taxon>Fungi</taxon>
        <taxon>Dikarya</taxon>
        <taxon>Ascomycota</taxon>
        <taxon>Saccharomycotina</taxon>
        <taxon>Saccharomycetes</taxon>
        <taxon>Saccharomycetales</taxon>
        <taxon>Saccharomycetaceae</taxon>
        <taxon>Nakaseomyces</taxon>
    </lineage>
</organism>
<dbReference type="GO" id="GO:0006753">
    <property type="term" value="P:nucleoside phosphate metabolic process"/>
    <property type="evidence" value="ECO:0007669"/>
    <property type="project" value="TreeGrafter"/>
</dbReference>
<comment type="caution">
    <text evidence="1">The sequence shown here is derived from an EMBL/GenBank/DDBJ whole genome shotgun (WGS) entry which is preliminary data.</text>
</comment>
<dbReference type="OrthoDB" id="10249920at2759"/>
<dbReference type="VEuPathDB" id="FungiDB:GVI51_K07601"/>
<protein>
    <submittedName>
        <fullName evidence="1">ADP-ribose pyrophosphatase</fullName>
    </submittedName>
</protein>
<dbReference type="Gene3D" id="3.90.79.10">
    <property type="entry name" value="Nucleoside Triphosphate Pyrophosphohydrolase"/>
    <property type="match status" value="1"/>
</dbReference>
<proteinExistence type="predicted"/>
<dbReference type="PROSITE" id="PS51462">
    <property type="entry name" value="NUDIX"/>
    <property type="match status" value="1"/>
</dbReference>
<dbReference type="GO" id="GO:0005829">
    <property type="term" value="C:cytosol"/>
    <property type="evidence" value="ECO:0007669"/>
    <property type="project" value="TreeGrafter"/>
</dbReference>
<dbReference type="Pfam" id="PF00293">
    <property type="entry name" value="NUDIX"/>
    <property type="match status" value="1"/>
</dbReference>
<dbReference type="Proteomes" id="UP000054886">
    <property type="component" value="Unassembled WGS sequence"/>
</dbReference>
<dbReference type="PANTHER" id="PTHR11839">
    <property type="entry name" value="UDP/ADP-SUGAR PYROPHOSPHATASE"/>
    <property type="match status" value="1"/>
</dbReference>
<dbReference type="FunFam" id="3.90.79.10:FF:000016">
    <property type="entry name" value="ADP-sugar pyrophosphatase isoform X1"/>
    <property type="match status" value="1"/>
</dbReference>
<dbReference type="GO" id="GO:0019693">
    <property type="term" value="P:ribose phosphate metabolic process"/>
    <property type="evidence" value="ECO:0007669"/>
    <property type="project" value="EnsemblFungi"/>
</dbReference>